<comment type="subcellular location">
    <subcellularLocation>
        <location evidence="1">Nucleus envelope</location>
    </subcellularLocation>
</comment>
<dbReference type="PANTHER" id="PTHR13405">
    <property type="entry name" value="NUCLEAR PORE COMPLEX PROTEIN NUP133"/>
    <property type="match status" value="1"/>
</dbReference>
<evidence type="ECO:0000313" key="11">
    <source>
        <dbReference type="EMBL" id="KAL2863026.1"/>
    </source>
</evidence>
<dbReference type="InterPro" id="IPR007187">
    <property type="entry name" value="Nucleoporin_Nup133/Nup155_C"/>
</dbReference>
<evidence type="ECO:0000259" key="10">
    <source>
        <dbReference type="Pfam" id="PF08801"/>
    </source>
</evidence>
<dbReference type="Pfam" id="PF03177">
    <property type="entry name" value="Nucleoporin_C"/>
    <property type="match status" value="1"/>
</dbReference>
<organism evidence="11 12">
    <name type="scientific">Aspergillus lucknowensis</name>
    <dbReference type="NCBI Taxonomy" id="176173"/>
    <lineage>
        <taxon>Eukaryota</taxon>
        <taxon>Fungi</taxon>
        <taxon>Dikarya</taxon>
        <taxon>Ascomycota</taxon>
        <taxon>Pezizomycotina</taxon>
        <taxon>Eurotiomycetes</taxon>
        <taxon>Eurotiomycetidae</taxon>
        <taxon>Eurotiales</taxon>
        <taxon>Aspergillaceae</taxon>
        <taxon>Aspergillus</taxon>
        <taxon>Aspergillus subgen. Nidulantes</taxon>
    </lineage>
</organism>
<dbReference type="RefSeq" id="XP_070882005.1">
    <property type="nucleotide sequence ID" value="XM_071030209.1"/>
</dbReference>
<evidence type="ECO:0000256" key="5">
    <source>
        <dbReference type="ARBA" id="ARBA00022927"/>
    </source>
</evidence>
<keyword evidence="5" id="KW-0653">Protein transport</keyword>
<evidence type="ECO:0000259" key="9">
    <source>
        <dbReference type="Pfam" id="PF03177"/>
    </source>
</evidence>
<dbReference type="Gene3D" id="1.20.58.1380">
    <property type="match status" value="1"/>
</dbReference>
<dbReference type="InterPro" id="IPR014908">
    <property type="entry name" value="Nucleoporin_Nup133/Nup155_N"/>
</dbReference>
<evidence type="ECO:0000256" key="8">
    <source>
        <dbReference type="SAM" id="MobiDB-lite"/>
    </source>
</evidence>
<protein>
    <submittedName>
        <fullName evidence="11">Non-repetitive/WGA-negative nucleoporin C-terminal-domain-containing protein</fullName>
    </submittedName>
</protein>
<dbReference type="EMBL" id="JBFXLQ010000057">
    <property type="protein sequence ID" value="KAL2863026.1"/>
    <property type="molecule type" value="Genomic_DNA"/>
</dbReference>
<keyword evidence="7" id="KW-0539">Nucleus</keyword>
<keyword evidence="12" id="KW-1185">Reference proteome</keyword>
<evidence type="ECO:0000256" key="6">
    <source>
        <dbReference type="ARBA" id="ARBA00023010"/>
    </source>
</evidence>
<evidence type="ECO:0000256" key="4">
    <source>
        <dbReference type="ARBA" id="ARBA00022816"/>
    </source>
</evidence>
<feature type="region of interest" description="Disordered" evidence="8">
    <location>
        <begin position="1"/>
        <end position="86"/>
    </location>
</feature>
<dbReference type="Gene3D" id="2.130.10.10">
    <property type="entry name" value="YVTN repeat-like/Quinoprotein amine dehydrogenase"/>
    <property type="match status" value="1"/>
</dbReference>
<comment type="similarity">
    <text evidence="2">Belongs to the nucleoporin Nup133 family.</text>
</comment>
<dbReference type="InterPro" id="IPR037624">
    <property type="entry name" value="Nup133-like"/>
</dbReference>
<evidence type="ECO:0000313" key="12">
    <source>
        <dbReference type="Proteomes" id="UP001610432"/>
    </source>
</evidence>
<keyword evidence="3" id="KW-0813">Transport</keyword>
<evidence type="ECO:0000256" key="2">
    <source>
        <dbReference type="ARBA" id="ARBA00005569"/>
    </source>
</evidence>
<dbReference type="SUPFAM" id="SSF117289">
    <property type="entry name" value="Nucleoporin domain"/>
    <property type="match status" value="1"/>
</dbReference>
<feature type="domain" description="Nucleoporin Nup133/Nup155-like C-terminal" evidence="9">
    <location>
        <begin position="650"/>
        <end position="1299"/>
    </location>
</feature>
<feature type="compositionally biased region" description="Low complexity" evidence="8">
    <location>
        <begin position="1318"/>
        <end position="1332"/>
    </location>
</feature>
<dbReference type="InterPro" id="IPR015943">
    <property type="entry name" value="WD40/YVTN_repeat-like_dom_sf"/>
</dbReference>
<feature type="compositionally biased region" description="Basic and acidic residues" evidence="8">
    <location>
        <begin position="44"/>
        <end position="62"/>
    </location>
</feature>
<name>A0ABR4LER2_9EURO</name>
<dbReference type="Pfam" id="PF08801">
    <property type="entry name" value="Nucleoporin_N"/>
    <property type="match status" value="1"/>
</dbReference>
<dbReference type="PANTHER" id="PTHR13405:SF11">
    <property type="entry name" value="NUCLEAR PORE COMPLEX PROTEIN NUP133"/>
    <property type="match status" value="1"/>
</dbReference>
<proteinExistence type="inferred from homology"/>
<evidence type="ECO:0000256" key="3">
    <source>
        <dbReference type="ARBA" id="ARBA00022448"/>
    </source>
</evidence>
<accession>A0ABR4LER2</accession>
<dbReference type="Proteomes" id="UP001610432">
    <property type="component" value="Unassembled WGS sequence"/>
</dbReference>
<keyword evidence="4" id="KW-0509">mRNA transport</keyword>
<feature type="domain" description="Nucleoporin Nup133/Nup155-like N-terminal" evidence="10">
    <location>
        <begin position="107"/>
        <end position="538"/>
    </location>
</feature>
<dbReference type="GeneID" id="98145281"/>
<sequence>MFAPKAATSAGSHRNSRRRQRTSSGESIKPPNAKRQRSTLRQSDTLRTENLTEHDPDYRPLERTAATGRNDLDPITPTDSDIQKTIPIRTTKKAEKRNATDPVVLSKTNFYTVSQLPSLPDQIRSLESEPCRTYFAPSHGFGLIITQSEAIVWPYSALTSSPAPTDIFRLSIPEAYRESSEIAPFGVILSTVASSTPGLMLLMPHNGKIIYWETVSCAASLGLPRQKQTGLQGFIAGMLSGEHVTDVVNGEPSGVIATFSSGRVAHVTVRDSQGRPTVAVNFLKNSSNVGGIGFFGGIKNVLGSGFWRKEVAAVRAGESYQRGQRDIIIATSAGLVEIWDTHWNNGSILKRQFDIREDLRKTLAAHSLDQNSGCEVRVWDLAFSACKPDIDAPRGEIGQSWQISVLVGLFSGSNLRGVFVAQLRLSESIYIVSTNPISAHIIPAGIDKFQPRLFVPSPGETAFIVLEKSVVLLSLVGFEASPSSQLLIDNGQTQAFYDTINFRAGKAYEIVGAGFEDRSDNCSVPACLLMIRDFGVIRVSALPRHETASTTETAEITARHKIEQAIFYGTMLGNPLNLSSENDLNFPIKEIEEATLGICQDLLQSSSSFIPTAAISVDQNLRLRAKALDDLSRLLMEQNKILSRQIWWELLWGAEKIAAQRAIWKLEESARKCKPAGPTFLAHVLGLMSEKFKTKLGRGNETSDAVRHWFLYDTYRMEHIVPWIFQAIKPQKSNASKQMRRMAEHVLEASELSLAVLETAFKYRDEHATRFGIGDGYLEEGVLITGYEDLPEFWTSHSISFSETGHLLNLELDSCRAWAHQTPTGAEASDQLVIGRISRNSARHLQVLGQMYSERTRWLSAQEDQKRVDEAIATKQSHTKQQRWQLFKLAGIGQLEEAINLAEKFRDMSALVELIIELQDHKKGDVFAQVTPEDAPGRNQHASAELEMKITHYFEKFGEPWADAFFHRQITMGQSGILFSMKKFQPFITHFLHKHPAYSRLRWINDVIGEADYASAAKTLENLALENEQDIWGRRVELSLAKLANLATLEKGSSDSQPLQANIRRLEDVAEISAVQEVIYAHISPVLQGAIDQKAEIDLVTDHFANSIARDRPSLHELLGEALAGVVSRKVLSLDQLVDILTLIDLNQDPDVGQNDFPGKEFYLALRVVRLGLPARDDPNYSLALQKLIWRRCVIGNNWDATGKVVEQMGSESETLFYTTSLFRTLVLCLKDRHEDTSNPPLYLPTCPQEVLLSNSDSALLSSRFRPEQRARITRDLELENAMLSQYMKGGELEFWFKNLLASAEKATPYSIDSSRTPSSASNAEASENPSNQTGGSIRKERLSWL</sequence>
<evidence type="ECO:0000256" key="1">
    <source>
        <dbReference type="ARBA" id="ARBA00004259"/>
    </source>
</evidence>
<reference evidence="11 12" key="1">
    <citation type="submission" date="2024-07" db="EMBL/GenBank/DDBJ databases">
        <title>Section-level genome sequencing and comparative genomics of Aspergillus sections Usti and Cavernicolus.</title>
        <authorList>
            <consortium name="Lawrence Berkeley National Laboratory"/>
            <person name="Nybo J.L."/>
            <person name="Vesth T.C."/>
            <person name="Theobald S."/>
            <person name="Frisvad J.C."/>
            <person name="Larsen T.O."/>
            <person name="Kjaerboelling I."/>
            <person name="Rothschild-Mancinelli K."/>
            <person name="Lyhne E.K."/>
            <person name="Kogle M.E."/>
            <person name="Barry K."/>
            <person name="Clum A."/>
            <person name="Na H."/>
            <person name="Ledsgaard L."/>
            <person name="Lin J."/>
            <person name="Lipzen A."/>
            <person name="Kuo A."/>
            <person name="Riley R."/>
            <person name="Mondo S."/>
            <person name="Labutti K."/>
            <person name="Haridas S."/>
            <person name="Pangalinan J."/>
            <person name="Salamov A.A."/>
            <person name="Simmons B.A."/>
            <person name="Magnuson J.K."/>
            <person name="Chen J."/>
            <person name="Drula E."/>
            <person name="Henrissat B."/>
            <person name="Wiebenga A."/>
            <person name="Lubbers R.J."/>
            <person name="Gomes A.C."/>
            <person name="Macurrencykelacurrency M.R."/>
            <person name="Stajich J."/>
            <person name="Grigoriev I.V."/>
            <person name="Mortensen U.H."/>
            <person name="De Vries R.P."/>
            <person name="Baker S.E."/>
            <person name="Andersen M.R."/>
        </authorList>
    </citation>
    <scope>NUCLEOTIDE SEQUENCE [LARGE SCALE GENOMIC DNA]</scope>
    <source>
        <strain evidence="11 12">CBS 449.75</strain>
    </source>
</reference>
<evidence type="ECO:0000256" key="7">
    <source>
        <dbReference type="ARBA" id="ARBA00023242"/>
    </source>
</evidence>
<gene>
    <name evidence="11" type="ORF">BJX67DRAFT_364593</name>
</gene>
<feature type="region of interest" description="Disordered" evidence="8">
    <location>
        <begin position="1308"/>
        <end position="1346"/>
    </location>
</feature>
<keyword evidence="6" id="KW-0811">Translocation</keyword>
<comment type="caution">
    <text evidence="11">The sequence shown here is derived from an EMBL/GenBank/DDBJ whole genome shotgun (WGS) entry which is preliminary data.</text>
</comment>